<sequence length="150" mass="16156">MKATIKLLFILLTLTVMLSCSKDDPNTPPDVPLIGTATAGDAEAIITFTAPSSDGGSIITGYTATSRPDNIIGTLEQAESGTITVAGLTNGTEYAFTVTATNAIGTSMASSVSNAVTPTAPYIPDWYYNCYPVYDYRGYYLYDDCYWEYY</sequence>
<dbReference type="Proteomes" id="UP001501302">
    <property type="component" value="Unassembled WGS sequence"/>
</dbReference>
<name>A0ABP9GNN0_9FLAO</name>
<dbReference type="PANTHER" id="PTHR34720">
    <property type="entry name" value="MICROCYSTIN DEPENDENT PROTEIN"/>
    <property type="match status" value="1"/>
</dbReference>
<evidence type="ECO:0000313" key="4">
    <source>
        <dbReference type="Proteomes" id="UP001501302"/>
    </source>
</evidence>
<evidence type="ECO:0000259" key="2">
    <source>
        <dbReference type="PROSITE" id="PS50853"/>
    </source>
</evidence>
<dbReference type="EMBL" id="BAABJJ010000034">
    <property type="protein sequence ID" value="GAA4949178.1"/>
    <property type="molecule type" value="Genomic_DNA"/>
</dbReference>
<feature type="signal peptide" evidence="1">
    <location>
        <begin position="1"/>
        <end position="22"/>
    </location>
</feature>
<dbReference type="PROSITE" id="PS51257">
    <property type="entry name" value="PROKAR_LIPOPROTEIN"/>
    <property type="match status" value="1"/>
</dbReference>
<accession>A0ABP9GNN0</accession>
<dbReference type="InterPro" id="IPR036116">
    <property type="entry name" value="FN3_sf"/>
</dbReference>
<evidence type="ECO:0000313" key="3">
    <source>
        <dbReference type="EMBL" id="GAA4949178.1"/>
    </source>
</evidence>
<dbReference type="PRINTS" id="PR00014">
    <property type="entry name" value="FNTYPEIII"/>
</dbReference>
<protein>
    <recommendedName>
        <fullName evidence="2">Fibronectin type-III domain-containing protein</fullName>
    </recommendedName>
</protein>
<dbReference type="InterPro" id="IPR013783">
    <property type="entry name" value="Ig-like_fold"/>
</dbReference>
<dbReference type="InterPro" id="IPR003961">
    <property type="entry name" value="FN3_dom"/>
</dbReference>
<dbReference type="CDD" id="cd00063">
    <property type="entry name" value="FN3"/>
    <property type="match status" value="1"/>
</dbReference>
<evidence type="ECO:0000256" key="1">
    <source>
        <dbReference type="SAM" id="SignalP"/>
    </source>
</evidence>
<proteinExistence type="predicted"/>
<dbReference type="Gene3D" id="2.60.40.10">
    <property type="entry name" value="Immunoglobulins"/>
    <property type="match status" value="1"/>
</dbReference>
<dbReference type="Pfam" id="PF00041">
    <property type="entry name" value="fn3"/>
    <property type="match status" value="1"/>
</dbReference>
<keyword evidence="4" id="KW-1185">Reference proteome</keyword>
<comment type="caution">
    <text evidence="3">The sequence shown here is derived from an EMBL/GenBank/DDBJ whole genome shotgun (WGS) entry which is preliminary data.</text>
</comment>
<dbReference type="RefSeq" id="WP_345192254.1">
    <property type="nucleotide sequence ID" value="NZ_BAABJJ010000034.1"/>
</dbReference>
<feature type="domain" description="Fibronectin type-III" evidence="2">
    <location>
        <begin position="28"/>
        <end position="122"/>
    </location>
</feature>
<dbReference type="PANTHER" id="PTHR34720:SF9">
    <property type="entry name" value="BLR4714 PROTEIN"/>
    <property type="match status" value="1"/>
</dbReference>
<organism evidence="3 4">
    <name type="scientific">Algibacter agarivorans</name>
    <dbReference type="NCBI Taxonomy" id="1109741"/>
    <lineage>
        <taxon>Bacteria</taxon>
        <taxon>Pseudomonadati</taxon>
        <taxon>Bacteroidota</taxon>
        <taxon>Flavobacteriia</taxon>
        <taxon>Flavobacteriales</taxon>
        <taxon>Flavobacteriaceae</taxon>
        <taxon>Algibacter</taxon>
    </lineage>
</organism>
<dbReference type="SUPFAM" id="SSF49265">
    <property type="entry name" value="Fibronectin type III"/>
    <property type="match status" value="1"/>
</dbReference>
<dbReference type="PROSITE" id="PS50853">
    <property type="entry name" value="FN3"/>
    <property type="match status" value="1"/>
</dbReference>
<dbReference type="SMART" id="SM00060">
    <property type="entry name" value="FN3"/>
    <property type="match status" value="1"/>
</dbReference>
<feature type="chain" id="PRO_5046850969" description="Fibronectin type-III domain-containing protein" evidence="1">
    <location>
        <begin position="23"/>
        <end position="150"/>
    </location>
</feature>
<gene>
    <name evidence="3" type="ORF">GCM10023314_23110</name>
</gene>
<keyword evidence="1" id="KW-0732">Signal</keyword>
<reference evidence="4" key="1">
    <citation type="journal article" date="2019" name="Int. J. Syst. Evol. Microbiol.">
        <title>The Global Catalogue of Microorganisms (GCM) 10K type strain sequencing project: providing services to taxonomists for standard genome sequencing and annotation.</title>
        <authorList>
            <consortium name="The Broad Institute Genomics Platform"/>
            <consortium name="The Broad Institute Genome Sequencing Center for Infectious Disease"/>
            <person name="Wu L."/>
            <person name="Ma J."/>
        </authorList>
    </citation>
    <scope>NUCLEOTIDE SEQUENCE [LARGE SCALE GENOMIC DNA]</scope>
    <source>
        <strain evidence="4">JCM 18285</strain>
    </source>
</reference>